<evidence type="ECO:0000313" key="2">
    <source>
        <dbReference type="Proteomes" id="UP000275836"/>
    </source>
</evidence>
<evidence type="ECO:0008006" key="3">
    <source>
        <dbReference type="Google" id="ProtNLM"/>
    </source>
</evidence>
<dbReference type="RefSeq" id="WP_124943258.1">
    <property type="nucleotide sequence ID" value="NZ_RHGY01000004.1"/>
</dbReference>
<comment type="caution">
    <text evidence="1">The sequence shown here is derived from an EMBL/GenBank/DDBJ whole genome shotgun (WGS) entry which is preliminary data.</text>
</comment>
<dbReference type="EMBL" id="RHGY01000004">
    <property type="protein sequence ID" value="RRG18004.1"/>
    <property type="molecule type" value="Genomic_DNA"/>
</dbReference>
<evidence type="ECO:0000313" key="1">
    <source>
        <dbReference type="EMBL" id="RRG18004.1"/>
    </source>
</evidence>
<name>A0A3P2RBT6_WEIVI</name>
<dbReference type="Proteomes" id="UP000275836">
    <property type="component" value="Unassembled WGS sequence"/>
</dbReference>
<protein>
    <recommendedName>
        <fullName evidence="3">Competence protein ComGF</fullName>
    </recommendedName>
</protein>
<dbReference type="AlphaFoldDB" id="A0A3P2RBT6"/>
<sequence>MYKYRKGSLLVELVCGLIILQGLAVCVDHELQTLATWRQQQRKYHQQQANFVVVQHLQHMLGGGVILGVKEHQIRIRHPRGMVYTLQQKKQALVSVAQTGGHFVLINHVQKITFKQMSKASFQMTVIQQEGQSDVQEVHI</sequence>
<gene>
    <name evidence="1" type="ORF">D3P96_04920</name>
</gene>
<proteinExistence type="predicted"/>
<reference evidence="1 2" key="1">
    <citation type="submission" date="2018-10" db="EMBL/GenBank/DDBJ databases">
        <title>Draft genome sequence of Weissella viridescens UCO-SMC3.</title>
        <authorList>
            <person name="Garcia-Cancino A."/>
            <person name="Espinoza-Monje M."/>
            <person name="Albarracin L."/>
            <person name="Garcia-Castillo V."/>
            <person name="Campos-Martin J."/>
            <person name="Nakano Y."/>
            <person name="Guitierrez-Zamorano C."/>
            <person name="Ikeda-Ohtsubo W."/>
            <person name="Morita H."/>
            <person name="Kitazawa H."/>
            <person name="Villena J."/>
        </authorList>
    </citation>
    <scope>NUCLEOTIDE SEQUENCE [LARGE SCALE GENOMIC DNA]</scope>
    <source>
        <strain evidence="1 2">UCO-SMC3</strain>
    </source>
</reference>
<accession>A0A3P2RBT6</accession>
<dbReference type="OrthoDB" id="9946058at2"/>
<organism evidence="1 2">
    <name type="scientific">Weissella viridescens</name>
    <name type="common">Lactobacillus viridescens</name>
    <dbReference type="NCBI Taxonomy" id="1629"/>
    <lineage>
        <taxon>Bacteria</taxon>
        <taxon>Bacillati</taxon>
        <taxon>Bacillota</taxon>
        <taxon>Bacilli</taxon>
        <taxon>Lactobacillales</taxon>
        <taxon>Lactobacillaceae</taxon>
        <taxon>Weissella</taxon>
    </lineage>
</organism>